<gene>
    <name evidence="1" type="ORF">UX80_C0005G0024</name>
</gene>
<accession>A0A0G1RLL5</accession>
<sequence>MEDNDKQILIFVRPPKEISRRIYKLNKLLSSKFHNSYMSHVPFEWESHLMVYLSPMPNHNLNSILQESQQIVAQTRSFTVKLGGFEIAAGNYLVIAIDKESAPRLHQLHDNLVNRFTSLRGKGINPKYLEKWAIFSDKEKIRIKDTGIPYPYEPHLSVAKLLPEELNSAMSLIKDNSFSGESFLARELIVSQQSDNVATDWSTPGIFKFDSSS</sequence>
<dbReference type="STRING" id="1618358.UX80_C0005G0024"/>
<dbReference type="InterPro" id="IPR009097">
    <property type="entry name" value="Cyclic_Pdiesterase"/>
</dbReference>
<dbReference type="Pfam" id="PF13563">
    <property type="entry name" value="2_5_RNA_ligase2"/>
    <property type="match status" value="1"/>
</dbReference>
<organism evidence="1 2">
    <name type="scientific">Candidatus Amesbacteria bacterium GW2011_GWA2_47_11b</name>
    <dbReference type="NCBI Taxonomy" id="1618358"/>
    <lineage>
        <taxon>Bacteria</taxon>
        <taxon>Candidatus Amesiibacteriota</taxon>
    </lineage>
</organism>
<protein>
    <recommendedName>
        <fullName evidence="3">2'-5' RNA ligase</fullName>
    </recommendedName>
</protein>
<dbReference type="Gene3D" id="3.90.1140.10">
    <property type="entry name" value="Cyclic phosphodiesterase"/>
    <property type="match status" value="1"/>
</dbReference>
<dbReference type="Proteomes" id="UP000034307">
    <property type="component" value="Unassembled WGS sequence"/>
</dbReference>
<name>A0A0G1RLL5_9BACT</name>
<proteinExistence type="predicted"/>
<dbReference type="AlphaFoldDB" id="A0A0G1RLL5"/>
<dbReference type="EMBL" id="LCNO01000005">
    <property type="protein sequence ID" value="KKU58204.1"/>
    <property type="molecule type" value="Genomic_DNA"/>
</dbReference>
<dbReference type="SUPFAM" id="SSF55144">
    <property type="entry name" value="LigT-like"/>
    <property type="match status" value="1"/>
</dbReference>
<evidence type="ECO:0008006" key="3">
    <source>
        <dbReference type="Google" id="ProtNLM"/>
    </source>
</evidence>
<evidence type="ECO:0000313" key="1">
    <source>
        <dbReference type="EMBL" id="KKU58204.1"/>
    </source>
</evidence>
<reference evidence="1 2" key="1">
    <citation type="journal article" date="2015" name="Nature">
        <title>rRNA introns, odd ribosomes, and small enigmatic genomes across a large radiation of phyla.</title>
        <authorList>
            <person name="Brown C.T."/>
            <person name="Hug L.A."/>
            <person name="Thomas B.C."/>
            <person name="Sharon I."/>
            <person name="Castelle C.J."/>
            <person name="Singh A."/>
            <person name="Wilkins M.J."/>
            <person name="Williams K.H."/>
            <person name="Banfield J.F."/>
        </authorList>
    </citation>
    <scope>NUCLEOTIDE SEQUENCE [LARGE SCALE GENOMIC DNA]</scope>
</reference>
<evidence type="ECO:0000313" key="2">
    <source>
        <dbReference type="Proteomes" id="UP000034307"/>
    </source>
</evidence>
<comment type="caution">
    <text evidence="1">The sequence shown here is derived from an EMBL/GenBank/DDBJ whole genome shotgun (WGS) entry which is preliminary data.</text>
</comment>